<evidence type="ECO:0000313" key="1">
    <source>
        <dbReference type="EMBL" id="GFP92728.1"/>
    </source>
</evidence>
<sequence>MKFGTGYPIWNWFPPVPGVVPKFLTRSIPVPGPVPRQLTGYPVFNRGFCILPNQFSSSVFVPPSSSICVGADARALQKVLASRHLDYEDLDDVKESWEEDDELATVTRVAYSLVQAHVDDIKKTPLFGLMSDTERCSVYDISPKLSMLPGPAIPILNQVPKVDSPAKTAPKKVTAKLVEKKVKVVDFAKEVLSDPLQEKLHQQGQ</sequence>
<proteinExistence type="predicted"/>
<protein>
    <submittedName>
        <fullName evidence="1">Uncharacterized protein</fullName>
    </submittedName>
</protein>
<evidence type="ECO:0000313" key="2">
    <source>
        <dbReference type="Proteomes" id="UP000653305"/>
    </source>
</evidence>
<dbReference type="Proteomes" id="UP000653305">
    <property type="component" value="Unassembled WGS sequence"/>
</dbReference>
<organism evidence="1 2">
    <name type="scientific">Phtheirospermum japonicum</name>
    <dbReference type="NCBI Taxonomy" id="374723"/>
    <lineage>
        <taxon>Eukaryota</taxon>
        <taxon>Viridiplantae</taxon>
        <taxon>Streptophyta</taxon>
        <taxon>Embryophyta</taxon>
        <taxon>Tracheophyta</taxon>
        <taxon>Spermatophyta</taxon>
        <taxon>Magnoliopsida</taxon>
        <taxon>eudicotyledons</taxon>
        <taxon>Gunneridae</taxon>
        <taxon>Pentapetalae</taxon>
        <taxon>asterids</taxon>
        <taxon>lamiids</taxon>
        <taxon>Lamiales</taxon>
        <taxon>Orobanchaceae</taxon>
        <taxon>Orobanchaceae incertae sedis</taxon>
        <taxon>Phtheirospermum</taxon>
    </lineage>
</organism>
<gene>
    <name evidence="1" type="ORF">PHJA_001417000</name>
</gene>
<dbReference type="AlphaFoldDB" id="A0A830C6K3"/>
<comment type="caution">
    <text evidence="1">The sequence shown here is derived from an EMBL/GenBank/DDBJ whole genome shotgun (WGS) entry which is preliminary data.</text>
</comment>
<keyword evidence="2" id="KW-1185">Reference proteome</keyword>
<dbReference type="EMBL" id="BMAC01000288">
    <property type="protein sequence ID" value="GFP92728.1"/>
    <property type="molecule type" value="Genomic_DNA"/>
</dbReference>
<accession>A0A830C6K3</accession>
<name>A0A830C6K3_9LAMI</name>
<reference evidence="1" key="1">
    <citation type="submission" date="2020-07" db="EMBL/GenBank/DDBJ databases">
        <title>Ethylene signaling mediates host invasion by parasitic plants.</title>
        <authorList>
            <person name="Yoshida S."/>
        </authorList>
    </citation>
    <scope>NUCLEOTIDE SEQUENCE</scope>
    <source>
        <strain evidence="1">Okayama</strain>
    </source>
</reference>